<dbReference type="CDD" id="cd03425">
    <property type="entry name" value="NUDIX_MutT_NudA_like"/>
    <property type="match status" value="1"/>
</dbReference>
<dbReference type="GO" id="GO:0008413">
    <property type="term" value="F:8-oxo-7,8-dihydroguanosine triphosphate pyrophosphatase activity"/>
    <property type="evidence" value="ECO:0007669"/>
    <property type="project" value="TreeGrafter"/>
</dbReference>
<dbReference type="PANTHER" id="PTHR47707">
    <property type="entry name" value="8-OXO-DGTP DIPHOSPHATASE"/>
    <property type="match status" value="1"/>
</dbReference>
<evidence type="ECO:0000256" key="9">
    <source>
        <dbReference type="ARBA" id="ARBA00023204"/>
    </source>
</evidence>
<dbReference type="InterPro" id="IPR000086">
    <property type="entry name" value="NUDIX_hydrolase_dom"/>
</dbReference>
<keyword evidence="5" id="KW-0479">Metal-binding</keyword>
<evidence type="ECO:0000256" key="2">
    <source>
        <dbReference type="ARBA" id="ARBA00005582"/>
    </source>
</evidence>
<evidence type="ECO:0000256" key="10">
    <source>
        <dbReference type="ARBA" id="ARBA00035861"/>
    </source>
</evidence>
<evidence type="ECO:0000256" key="11">
    <source>
        <dbReference type="ARBA" id="ARBA00038905"/>
    </source>
</evidence>
<evidence type="ECO:0000313" key="15">
    <source>
        <dbReference type="Proteomes" id="UP000539111"/>
    </source>
</evidence>
<evidence type="ECO:0000256" key="12">
    <source>
        <dbReference type="RuleBase" id="RU003476"/>
    </source>
</evidence>
<dbReference type="PRINTS" id="PR00502">
    <property type="entry name" value="NUDIXFAMILY"/>
</dbReference>
<comment type="similarity">
    <text evidence="2 12">Belongs to the Nudix hydrolase family.</text>
</comment>
<dbReference type="GO" id="GO:0044716">
    <property type="term" value="F:8-oxo-GDP phosphatase activity"/>
    <property type="evidence" value="ECO:0007669"/>
    <property type="project" value="TreeGrafter"/>
</dbReference>
<dbReference type="GO" id="GO:0006260">
    <property type="term" value="P:DNA replication"/>
    <property type="evidence" value="ECO:0007669"/>
    <property type="project" value="UniProtKB-KW"/>
</dbReference>
<dbReference type="SUPFAM" id="SSF55811">
    <property type="entry name" value="Nudix"/>
    <property type="match status" value="1"/>
</dbReference>
<dbReference type="EMBL" id="JACBZP010000001">
    <property type="protein sequence ID" value="NYI67024.1"/>
    <property type="molecule type" value="Genomic_DNA"/>
</dbReference>
<evidence type="ECO:0000256" key="1">
    <source>
        <dbReference type="ARBA" id="ARBA00001946"/>
    </source>
</evidence>
<sequence>MPSSSPITVVGAIMTRDGKIFAARRNPDRSAGGLWEFPGGKIERAEQPEAALRREVDEELGIRVRVGALASRHTTTVGTALIDLACYWAQLGSDDPKSSTDHDEMGWFTPEQLYSLKWSPADVPIIRDAFPRPASVHGQDLRHC</sequence>
<dbReference type="GO" id="GO:0046872">
    <property type="term" value="F:metal ion binding"/>
    <property type="evidence" value="ECO:0007669"/>
    <property type="project" value="UniProtKB-KW"/>
</dbReference>
<dbReference type="PANTHER" id="PTHR47707:SF1">
    <property type="entry name" value="NUDIX HYDROLASE FAMILY PROTEIN"/>
    <property type="match status" value="1"/>
</dbReference>
<dbReference type="GO" id="GO:0006281">
    <property type="term" value="P:DNA repair"/>
    <property type="evidence" value="ECO:0007669"/>
    <property type="project" value="UniProtKB-KW"/>
</dbReference>
<keyword evidence="8" id="KW-0460">Magnesium</keyword>
<dbReference type="InterPro" id="IPR047127">
    <property type="entry name" value="MutT-like"/>
</dbReference>
<dbReference type="PROSITE" id="PS00893">
    <property type="entry name" value="NUDIX_BOX"/>
    <property type="match status" value="1"/>
</dbReference>
<keyword evidence="3" id="KW-0515">Mutator protein</keyword>
<dbReference type="GO" id="GO:0035539">
    <property type="term" value="F:8-oxo-7,8-dihydrodeoxyguanosine triphosphate pyrophosphatase activity"/>
    <property type="evidence" value="ECO:0007669"/>
    <property type="project" value="UniProtKB-EC"/>
</dbReference>
<dbReference type="PROSITE" id="PS51462">
    <property type="entry name" value="NUDIX"/>
    <property type="match status" value="1"/>
</dbReference>
<dbReference type="InterPro" id="IPR020476">
    <property type="entry name" value="Nudix_hydrolase"/>
</dbReference>
<comment type="catalytic activity">
    <reaction evidence="10">
        <text>8-oxo-dGTP + H2O = 8-oxo-dGMP + diphosphate + H(+)</text>
        <dbReference type="Rhea" id="RHEA:31575"/>
        <dbReference type="ChEBI" id="CHEBI:15377"/>
        <dbReference type="ChEBI" id="CHEBI:15378"/>
        <dbReference type="ChEBI" id="CHEBI:33019"/>
        <dbReference type="ChEBI" id="CHEBI:63224"/>
        <dbReference type="ChEBI" id="CHEBI:77896"/>
        <dbReference type="EC" id="3.6.1.55"/>
    </reaction>
</comment>
<dbReference type="RefSeq" id="WP_179426730.1">
    <property type="nucleotide sequence ID" value="NZ_JACBZP010000001.1"/>
</dbReference>
<reference evidence="14 15" key="1">
    <citation type="submission" date="2020-07" db="EMBL/GenBank/DDBJ databases">
        <title>Sequencing the genomes of 1000 actinobacteria strains.</title>
        <authorList>
            <person name="Klenk H.-P."/>
        </authorList>
    </citation>
    <scope>NUCLEOTIDE SEQUENCE [LARGE SCALE GENOMIC DNA]</scope>
    <source>
        <strain evidence="14 15">DSM 26341</strain>
    </source>
</reference>
<name>A0A7Z0A9S5_9MICO</name>
<feature type="domain" description="Nudix hydrolase" evidence="13">
    <location>
        <begin position="5"/>
        <end position="130"/>
    </location>
</feature>
<keyword evidence="7 12" id="KW-0378">Hydrolase</keyword>
<evidence type="ECO:0000256" key="7">
    <source>
        <dbReference type="ARBA" id="ARBA00022801"/>
    </source>
</evidence>
<dbReference type="Gene3D" id="3.90.79.10">
    <property type="entry name" value="Nucleoside Triphosphate Pyrophosphohydrolase"/>
    <property type="match status" value="1"/>
</dbReference>
<dbReference type="InterPro" id="IPR020084">
    <property type="entry name" value="NUDIX_hydrolase_CS"/>
</dbReference>
<keyword evidence="9" id="KW-0234">DNA repair</keyword>
<keyword evidence="6" id="KW-0227">DNA damage</keyword>
<dbReference type="AlphaFoldDB" id="A0A7Z0A9S5"/>
<dbReference type="InterPro" id="IPR015797">
    <property type="entry name" value="NUDIX_hydrolase-like_dom_sf"/>
</dbReference>
<accession>A0A7Z0A9S5</accession>
<keyword evidence="15" id="KW-1185">Reference proteome</keyword>
<keyword evidence="4" id="KW-0235">DNA replication</keyword>
<comment type="caution">
    <text evidence="14">The sequence shown here is derived from an EMBL/GenBank/DDBJ whole genome shotgun (WGS) entry which is preliminary data.</text>
</comment>
<protein>
    <recommendedName>
        <fullName evidence="11">8-oxo-dGTP diphosphatase</fullName>
        <ecNumber evidence="11">3.6.1.55</ecNumber>
    </recommendedName>
</protein>
<dbReference type="Pfam" id="PF00293">
    <property type="entry name" value="NUDIX"/>
    <property type="match status" value="1"/>
</dbReference>
<evidence type="ECO:0000256" key="5">
    <source>
        <dbReference type="ARBA" id="ARBA00022723"/>
    </source>
</evidence>
<evidence type="ECO:0000313" key="14">
    <source>
        <dbReference type="EMBL" id="NYI67024.1"/>
    </source>
</evidence>
<dbReference type="Proteomes" id="UP000539111">
    <property type="component" value="Unassembled WGS sequence"/>
</dbReference>
<dbReference type="EC" id="3.6.1.55" evidence="11"/>
<organism evidence="14 15">
    <name type="scientific">Spelaeicoccus albus</name>
    <dbReference type="NCBI Taxonomy" id="1280376"/>
    <lineage>
        <taxon>Bacteria</taxon>
        <taxon>Bacillati</taxon>
        <taxon>Actinomycetota</taxon>
        <taxon>Actinomycetes</taxon>
        <taxon>Micrococcales</taxon>
        <taxon>Brevibacteriaceae</taxon>
        <taxon>Spelaeicoccus</taxon>
    </lineage>
</organism>
<evidence type="ECO:0000256" key="8">
    <source>
        <dbReference type="ARBA" id="ARBA00022842"/>
    </source>
</evidence>
<comment type="cofactor">
    <cofactor evidence="1">
        <name>Mg(2+)</name>
        <dbReference type="ChEBI" id="CHEBI:18420"/>
    </cofactor>
</comment>
<evidence type="ECO:0000256" key="4">
    <source>
        <dbReference type="ARBA" id="ARBA00022705"/>
    </source>
</evidence>
<evidence type="ECO:0000256" key="6">
    <source>
        <dbReference type="ARBA" id="ARBA00022763"/>
    </source>
</evidence>
<dbReference type="GO" id="GO:0044715">
    <property type="term" value="F:8-oxo-dGDP phosphatase activity"/>
    <property type="evidence" value="ECO:0007669"/>
    <property type="project" value="TreeGrafter"/>
</dbReference>
<gene>
    <name evidence="14" type="ORF">BJY26_001330</name>
</gene>
<proteinExistence type="inferred from homology"/>
<evidence type="ECO:0000256" key="3">
    <source>
        <dbReference type="ARBA" id="ARBA00022457"/>
    </source>
</evidence>
<evidence type="ECO:0000259" key="13">
    <source>
        <dbReference type="PROSITE" id="PS51462"/>
    </source>
</evidence>